<dbReference type="GO" id="GO:0008270">
    <property type="term" value="F:zinc ion binding"/>
    <property type="evidence" value="ECO:0007669"/>
    <property type="project" value="InterPro"/>
</dbReference>
<dbReference type="CDD" id="cd00067">
    <property type="entry name" value="GAL4"/>
    <property type="match status" value="1"/>
</dbReference>
<feature type="compositionally biased region" description="Pro residues" evidence="5">
    <location>
        <begin position="125"/>
        <end position="137"/>
    </location>
</feature>
<sequence length="784" mass="82946">MAPRHRRPNGTVTRIRKACDLCRLRKVKCDGIAPCASCTSLGVDCTFQYVSRHRGPTSRYAKNYRRPSSCNGGGGGDVPSNGMDLHGGEDEAALARRSAPSSSATETANTDGTPLSTPTITPLSTTPPPPPPPPPASTDPAAWTAAPSSPPQLHSSAIAPRPVLARLVDDFFTYLHPLMPFPHEPTFRNAFAREEAHREPRFVALLAGMVGCLAASFPRSVRAHLRAAARAAARTTTGTTTTAKADHPEPPRRTFTRAICFVEYCRDVALTARGATFYAAAHLSVDDAATSYFLGLAAGYTFQWHLCRRFLAEALAFVQELGTGPMSLEGGLTAAGAAMAVHHHLDHHHGPQEGLHINHVDDQIRRRLFWTLFLAARSLVQIGAAPSESPLPLFDQGRSGGHARTWPDLPAEVDDAYITPDAVHPQPAGTVSLLTGFNTVVRIYATMDPVVARNVCGVCRQAGTAAAAAATTTLSGSRTGLAGASFAAQRMLLVEALHAVKAVTETLPDELYLPLPEATTISRGQFSAPTSAAAAAAAAPLPPDDLRAWLGGSSSPLAVDGGVGGYDTGGSGGLLLDDALAGLRPRRQAQYDVQKTNIYASQLATRSYYVETYLHLRAAATAADELGWSAATASLADDMDGERARIVKALLFVLAAIPPGHMEPNGSALVNKIRQVASTLVPITASPPPPPPVSHFYSGDPRWPGHGHVFRSPAQEMEAQLGRFLAILVKLDRSGAGPTVLVDGGGDDGDDGDDEEELQNFASLRDEQMRFAANGGFLGLYGRV</sequence>
<evidence type="ECO:0000256" key="1">
    <source>
        <dbReference type="ARBA" id="ARBA00004123"/>
    </source>
</evidence>
<dbReference type="GO" id="GO:0000981">
    <property type="term" value="F:DNA-binding transcription factor activity, RNA polymerase II-specific"/>
    <property type="evidence" value="ECO:0007669"/>
    <property type="project" value="InterPro"/>
</dbReference>
<evidence type="ECO:0000256" key="5">
    <source>
        <dbReference type="SAM" id="MobiDB-lite"/>
    </source>
</evidence>
<evidence type="ECO:0000313" key="7">
    <source>
        <dbReference type="EMBL" id="OAA59821.1"/>
    </source>
</evidence>
<organism evidence="7 8">
    <name type="scientific">Niveomyces insectorum RCEF 264</name>
    <dbReference type="NCBI Taxonomy" id="1081102"/>
    <lineage>
        <taxon>Eukaryota</taxon>
        <taxon>Fungi</taxon>
        <taxon>Dikarya</taxon>
        <taxon>Ascomycota</taxon>
        <taxon>Pezizomycotina</taxon>
        <taxon>Sordariomycetes</taxon>
        <taxon>Hypocreomycetidae</taxon>
        <taxon>Hypocreales</taxon>
        <taxon>Cordycipitaceae</taxon>
        <taxon>Niveomyces</taxon>
    </lineage>
</organism>
<evidence type="ECO:0000256" key="3">
    <source>
        <dbReference type="ARBA" id="ARBA00023125"/>
    </source>
</evidence>
<feature type="compositionally biased region" description="Low complexity" evidence="5">
    <location>
        <begin position="95"/>
        <end position="124"/>
    </location>
</feature>
<dbReference type="GO" id="GO:0003677">
    <property type="term" value="F:DNA binding"/>
    <property type="evidence" value="ECO:0007669"/>
    <property type="project" value="UniProtKB-KW"/>
</dbReference>
<dbReference type="Proteomes" id="UP000076874">
    <property type="component" value="Unassembled WGS sequence"/>
</dbReference>
<feature type="domain" description="Zn(2)-C6 fungal-type" evidence="6">
    <location>
        <begin position="18"/>
        <end position="47"/>
    </location>
</feature>
<dbReference type="Gene3D" id="4.10.240.10">
    <property type="entry name" value="Zn(2)-C6 fungal-type DNA-binding domain"/>
    <property type="match status" value="1"/>
</dbReference>
<feature type="region of interest" description="Disordered" evidence="5">
    <location>
        <begin position="56"/>
        <end position="155"/>
    </location>
</feature>
<keyword evidence="4" id="KW-0539">Nucleus</keyword>
<dbReference type="STRING" id="1081102.A0A167SQ23"/>
<dbReference type="OrthoDB" id="5284003at2759"/>
<proteinExistence type="predicted"/>
<protein>
    <submittedName>
        <fullName evidence="7">Fungal transcriptional regulatory protein</fullName>
    </submittedName>
</protein>
<dbReference type="InterPro" id="IPR036864">
    <property type="entry name" value="Zn2-C6_fun-type_DNA-bd_sf"/>
</dbReference>
<reference evidence="7 8" key="1">
    <citation type="journal article" date="2016" name="Genome Biol. Evol.">
        <title>Divergent and convergent evolution of fungal pathogenicity.</title>
        <authorList>
            <person name="Shang Y."/>
            <person name="Xiao G."/>
            <person name="Zheng P."/>
            <person name="Cen K."/>
            <person name="Zhan S."/>
            <person name="Wang C."/>
        </authorList>
    </citation>
    <scope>NUCLEOTIDE SEQUENCE [LARGE SCALE GENOMIC DNA]</scope>
    <source>
        <strain evidence="7 8">RCEF 264</strain>
    </source>
</reference>
<keyword evidence="2" id="KW-0479">Metal-binding</keyword>
<accession>A0A167SQ23</accession>
<dbReference type="InterPro" id="IPR050987">
    <property type="entry name" value="AtrR-like"/>
</dbReference>
<comment type="caution">
    <text evidence="7">The sequence shown here is derived from an EMBL/GenBank/DDBJ whole genome shotgun (WGS) entry which is preliminary data.</text>
</comment>
<name>A0A167SQ23_9HYPO</name>
<evidence type="ECO:0000256" key="4">
    <source>
        <dbReference type="ARBA" id="ARBA00023242"/>
    </source>
</evidence>
<dbReference type="InterPro" id="IPR001138">
    <property type="entry name" value="Zn2Cys6_DnaBD"/>
</dbReference>
<dbReference type="PANTHER" id="PTHR46910">
    <property type="entry name" value="TRANSCRIPTION FACTOR PDR1"/>
    <property type="match status" value="1"/>
</dbReference>
<keyword evidence="3" id="KW-0238">DNA-binding</keyword>
<dbReference type="Pfam" id="PF00172">
    <property type="entry name" value="Zn_clus"/>
    <property type="match status" value="1"/>
</dbReference>
<evidence type="ECO:0000313" key="8">
    <source>
        <dbReference type="Proteomes" id="UP000076874"/>
    </source>
</evidence>
<dbReference type="EMBL" id="AZHD01000010">
    <property type="protein sequence ID" value="OAA59821.1"/>
    <property type="molecule type" value="Genomic_DNA"/>
</dbReference>
<dbReference type="GO" id="GO:0005634">
    <property type="term" value="C:nucleus"/>
    <property type="evidence" value="ECO:0007669"/>
    <property type="project" value="UniProtKB-SubCell"/>
</dbReference>
<gene>
    <name evidence="7" type="ORF">SPI_06019</name>
</gene>
<comment type="subcellular location">
    <subcellularLocation>
        <location evidence="1">Nucleus</location>
    </subcellularLocation>
</comment>
<dbReference type="PROSITE" id="PS00463">
    <property type="entry name" value="ZN2_CY6_FUNGAL_1"/>
    <property type="match status" value="1"/>
</dbReference>
<dbReference type="PROSITE" id="PS50048">
    <property type="entry name" value="ZN2_CY6_FUNGAL_2"/>
    <property type="match status" value="1"/>
</dbReference>
<feature type="region of interest" description="Disordered" evidence="5">
    <location>
        <begin position="231"/>
        <end position="250"/>
    </location>
</feature>
<dbReference type="SMART" id="SM00066">
    <property type="entry name" value="GAL4"/>
    <property type="match status" value="1"/>
</dbReference>
<feature type="compositionally biased region" description="Low complexity" evidence="5">
    <location>
        <begin position="138"/>
        <end position="147"/>
    </location>
</feature>
<evidence type="ECO:0000259" key="6">
    <source>
        <dbReference type="PROSITE" id="PS50048"/>
    </source>
</evidence>
<dbReference type="AlphaFoldDB" id="A0A167SQ23"/>
<dbReference type="CDD" id="cd12148">
    <property type="entry name" value="fungal_TF_MHR"/>
    <property type="match status" value="1"/>
</dbReference>
<evidence type="ECO:0000256" key="2">
    <source>
        <dbReference type="ARBA" id="ARBA00022723"/>
    </source>
</evidence>
<dbReference type="SUPFAM" id="SSF57701">
    <property type="entry name" value="Zn2/Cys6 DNA-binding domain"/>
    <property type="match status" value="1"/>
</dbReference>
<dbReference type="PANTHER" id="PTHR46910:SF3">
    <property type="entry name" value="HALOTOLERANCE PROTEIN 9-RELATED"/>
    <property type="match status" value="1"/>
</dbReference>
<keyword evidence="8" id="KW-1185">Reference proteome</keyword>
<feature type="compositionally biased region" description="Low complexity" evidence="5">
    <location>
        <begin position="231"/>
        <end position="243"/>
    </location>
</feature>